<dbReference type="PANTHER" id="PTHR45766">
    <property type="entry name" value="DNA ANNEALING HELICASE AND ENDONUCLEASE ZRANB3 FAMILY MEMBER"/>
    <property type="match status" value="1"/>
</dbReference>
<dbReference type="GO" id="GO:0016787">
    <property type="term" value="F:hydrolase activity"/>
    <property type="evidence" value="ECO:0007669"/>
    <property type="project" value="UniProtKB-KW"/>
</dbReference>
<dbReference type="Gene3D" id="3.40.50.300">
    <property type="entry name" value="P-loop containing nucleotide triphosphate hydrolases"/>
    <property type="match status" value="2"/>
</dbReference>
<accession>A0A6J5N0C0</accession>
<dbReference type="InterPro" id="IPR000330">
    <property type="entry name" value="SNF2_N"/>
</dbReference>
<evidence type="ECO:0000256" key="2">
    <source>
        <dbReference type="SAM" id="MobiDB-lite"/>
    </source>
</evidence>
<evidence type="ECO:0000256" key="1">
    <source>
        <dbReference type="ARBA" id="ARBA00022801"/>
    </source>
</evidence>
<proteinExistence type="predicted"/>
<evidence type="ECO:0000259" key="3">
    <source>
        <dbReference type="Pfam" id="PF00176"/>
    </source>
</evidence>
<dbReference type="SUPFAM" id="SSF52540">
    <property type="entry name" value="P-loop containing nucleoside triphosphate hydrolases"/>
    <property type="match status" value="2"/>
</dbReference>
<keyword evidence="1" id="KW-0378">Hydrolase</keyword>
<dbReference type="EMBL" id="LR796322">
    <property type="protein sequence ID" value="CAB4136396.1"/>
    <property type="molecule type" value="Genomic_DNA"/>
</dbReference>
<organism evidence="5">
    <name type="scientific">uncultured Caudovirales phage</name>
    <dbReference type="NCBI Taxonomy" id="2100421"/>
    <lineage>
        <taxon>Viruses</taxon>
        <taxon>Duplodnaviria</taxon>
        <taxon>Heunggongvirae</taxon>
        <taxon>Uroviricota</taxon>
        <taxon>Caudoviricetes</taxon>
        <taxon>Peduoviridae</taxon>
        <taxon>Maltschvirus</taxon>
        <taxon>Maltschvirus maltsch</taxon>
    </lineage>
</organism>
<feature type="region of interest" description="Disordered" evidence="2">
    <location>
        <begin position="413"/>
        <end position="434"/>
    </location>
</feature>
<dbReference type="GO" id="GO:0005524">
    <property type="term" value="F:ATP binding"/>
    <property type="evidence" value="ECO:0007669"/>
    <property type="project" value="InterPro"/>
</dbReference>
<evidence type="ECO:0000313" key="5">
    <source>
        <dbReference type="EMBL" id="CAB4152072.1"/>
    </source>
</evidence>
<sequence>MNKQLRDYQIRISKDGTDILKAKKILCLFMEVRTGKTATALDICKNFGAKRVLFITKIKAFTSIENDYWDFGYLGNFDLTIINRESLHKIETNDFDVVIIDEVHGYTSYPKPSKYHKDVKERFGNIPMIMLSGTPTPESYSQYYHLFTLSNHSLFKDYKNFYKWANEYVDIKLKYLGYAQVKDYSNARKKDFWHHIRYHILTFTQEQAGFSTDVKENILKVKMKPITYAITERLIKDLVVTSKSSGKQIIADTGVKLQQKIHQLFSGTIKYEDGSTQVIDDTKACFIKHEFQGKKIAIFYNFVAELDMLKQTFETQLTTDLNEFNATDKNIALQIVSGREGISLAKADYLIFLNLQFSAVSYFQAKDRLTTMDRKSNDIYWIFAENGIEEKIYQSVMNKRDYTLKTFNNDFRTTNTKENNKPTTKRGLALHKTN</sequence>
<dbReference type="PANTHER" id="PTHR45766:SF6">
    <property type="entry name" value="SWI_SNF-RELATED MATRIX-ASSOCIATED ACTIN-DEPENDENT REGULATOR OF CHROMATIN SUBFAMILY A-LIKE PROTEIN 1"/>
    <property type="match status" value="1"/>
</dbReference>
<dbReference type="Pfam" id="PF00176">
    <property type="entry name" value="SNF2-rel_dom"/>
    <property type="match status" value="1"/>
</dbReference>
<name>A0A6J5N0C0_9CAUD</name>
<evidence type="ECO:0000313" key="4">
    <source>
        <dbReference type="EMBL" id="CAB4136396.1"/>
    </source>
</evidence>
<dbReference type="InterPro" id="IPR027417">
    <property type="entry name" value="P-loop_NTPase"/>
</dbReference>
<reference evidence="5" key="1">
    <citation type="submission" date="2020-04" db="EMBL/GenBank/DDBJ databases">
        <authorList>
            <person name="Chiriac C."/>
            <person name="Salcher M."/>
            <person name="Ghai R."/>
            <person name="Kavagutti S V."/>
        </authorList>
    </citation>
    <scope>NUCLEOTIDE SEQUENCE</scope>
</reference>
<feature type="domain" description="SNF2 N-terminal" evidence="3">
    <location>
        <begin position="86"/>
        <end position="166"/>
    </location>
</feature>
<gene>
    <name evidence="4" type="ORF">UFOVP304_22</name>
    <name evidence="5" type="ORF">UFOVP584_49</name>
</gene>
<protein>
    <submittedName>
        <fullName evidence="5">DEXDc domain containing protein</fullName>
    </submittedName>
</protein>
<dbReference type="EMBL" id="LR796554">
    <property type="protein sequence ID" value="CAB4152072.1"/>
    <property type="molecule type" value="Genomic_DNA"/>
</dbReference>